<keyword evidence="1" id="KW-0175">Coiled coil</keyword>
<gene>
    <name evidence="2" type="ORF">JM64_03660</name>
</gene>
<accession>A0A172T2J7</accession>
<evidence type="ECO:0000313" key="3">
    <source>
        <dbReference type="Proteomes" id="UP000077096"/>
    </source>
</evidence>
<reference evidence="2 3" key="1">
    <citation type="submission" date="2014-08" db="EMBL/GenBank/DDBJ databases">
        <title>Fervidobacterium pennivorans DYC genome.</title>
        <authorList>
            <person name="Wushke S."/>
        </authorList>
    </citation>
    <scope>NUCLEOTIDE SEQUENCE [LARGE SCALE GENOMIC DNA]</scope>
    <source>
        <strain evidence="2 3">DYC</strain>
    </source>
</reference>
<sequence length="398" mass="46114">MTGGFENEDDKLRNLMKLKEELEKDLKKKGLLKEKKTDKQKPSTVDEETIKKLRESVVTTAHLSEDKSLTLYDINFQDYDASIDDVLKTLKTFMTRVTNINWKIIYEGLIRLLEGNISQAKESFQQASGIEANYNRLLSAMYNGEDISQEAITFLKNNPEQIYPLLLLLERELLKGTCDGIEKILTLLARKSSLWNLIYEMYLNKATEESLNTAVRERGFATLVVLLGVYIDSSRDYPIQNHTCLNVHKAYLRGETITAPEWCVFGQLAIEARKFLAGYQVDLSKIRKFEKSPEGKLFLGMLYYNMNNRTIAEQYLKAFEVQVGEYQIYAKPLKQSKIGMEQFIHLPRDFQPVSENKGILDFIEKNPGYDIYISFRSTEFVRLVFSEEHCKINYSSKR</sequence>
<proteinExistence type="predicted"/>
<evidence type="ECO:0000313" key="2">
    <source>
        <dbReference type="EMBL" id="ANE41184.1"/>
    </source>
</evidence>
<dbReference type="KEGG" id="fng:JM64_03660"/>
<dbReference type="OrthoDB" id="44691at2"/>
<name>A0A172T2J7_FERPE</name>
<dbReference type="EMBL" id="CP011393">
    <property type="protein sequence ID" value="ANE41184.1"/>
    <property type="molecule type" value="Genomic_DNA"/>
</dbReference>
<dbReference type="AlphaFoldDB" id="A0A172T2J7"/>
<protein>
    <submittedName>
        <fullName evidence="2">Uncharacterized protein</fullName>
    </submittedName>
</protein>
<dbReference type="PATRIC" id="fig|93466.3.peg.788"/>
<dbReference type="Proteomes" id="UP000077096">
    <property type="component" value="Chromosome"/>
</dbReference>
<feature type="coiled-coil region" evidence="1">
    <location>
        <begin position="5"/>
        <end position="35"/>
    </location>
</feature>
<organism evidence="2 3">
    <name type="scientific">Fervidobacterium pennivorans</name>
    <dbReference type="NCBI Taxonomy" id="93466"/>
    <lineage>
        <taxon>Bacteria</taxon>
        <taxon>Thermotogati</taxon>
        <taxon>Thermotogota</taxon>
        <taxon>Thermotogae</taxon>
        <taxon>Thermotogales</taxon>
        <taxon>Fervidobacteriaceae</taxon>
        <taxon>Fervidobacterium</taxon>
    </lineage>
</organism>
<evidence type="ECO:0000256" key="1">
    <source>
        <dbReference type="SAM" id="Coils"/>
    </source>
</evidence>